<dbReference type="InterPro" id="IPR046167">
    <property type="entry name" value="DUF6169"/>
</dbReference>
<name>A0A239LF14_9BACT</name>
<proteinExistence type="predicted"/>
<dbReference type="RefSeq" id="WP_089321779.1">
    <property type="nucleotide sequence ID" value="NZ_FZOQ01000039.1"/>
</dbReference>
<gene>
    <name evidence="1" type="ORF">SAMN06296052_13912</name>
</gene>
<evidence type="ECO:0000313" key="1">
    <source>
        <dbReference type="EMBL" id="SNT28104.1"/>
    </source>
</evidence>
<evidence type="ECO:0000313" key="2">
    <source>
        <dbReference type="Proteomes" id="UP000198432"/>
    </source>
</evidence>
<protein>
    <submittedName>
        <fullName evidence="1">Uncharacterized protein</fullName>
    </submittedName>
</protein>
<sequence>MIFNSLGLVPYESQHLRNSFKFKTDTGAIYEIYFTDGSSYFSEAQGFAPYVAMFGFRPTSAGTEKQRDARIAVTIVKHICDYLEDERNMLMYVCDQHDRREEQRARLFNQWFLKFQLGEKIQKIDLSFGELLVSFMFRYDNPFRYEIEASMPDVREKYN</sequence>
<keyword evidence="2" id="KW-1185">Reference proteome</keyword>
<organism evidence="1 2">
    <name type="scientific">Pontibacter ummariensis</name>
    <dbReference type="NCBI Taxonomy" id="1610492"/>
    <lineage>
        <taxon>Bacteria</taxon>
        <taxon>Pseudomonadati</taxon>
        <taxon>Bacteroidota</taxon>
        <taxon>Cytophagia</taxon>
        <taxon>Cytophagales</taxon>
        <taxon>Hymenobacteraceae</taxon>
        <taxon>Pontibacter</taxon>
    </lineage>
</organism>
<dbReference type="Pfam" id="PF19666">
    <property type="entry name" value="DUF6169"/>
    <property type="match status" value="1"/>
</dbReference>
<dbReference type="OrthoDB" id="955741at2"/>
<reference evidence="2" key="1">
    <citation type="submission" date="2017-06" db="EMBL/GenBank/DDBJ databases">
        <authorList>
            <person name="Varghese N."/>
            <person name="Submissions S."/>
        </authorList>
    </citation>
    <scope>NUCLEOTIDE SEQUENCE [LARGE SCALE GENOMIC DNA]</scope>
    <source>
        <strain evidence="2">NKM1</strain>
    </source>
</reference>
<dbReference type="AlphaFoldDB" id="A0A239LF14"/>
<dbReference type="EMBL" id="FZOQ01000039">
    <property type="protein sequence ID" value="SNT28104.1"/>
    <property type="molecule type" value="Genomic_DNA"/>
</dbReference>
<accession>A0A239LF14</accession>
<dbReference type="Proteomes" id="UP000198432">
    <property type="component" value="Unassembled WGS sequence"/>
</dbReference>